<protein>
    <recommendedName>
        <fullName evidence="10">DNA gyrase subunit B</fullName>
        <ecNumber evidence="10">5.6.2.2</ecNumber>
    </recommendedName>
</protein>
<comment type="subunit">
    <text evidence="10">Heterotetramer, composed of two GyrA and two GyrB chains. In the heterotetramer, GyrA contains the active site tyrosine that forms a transient covalent intermediate with DNA, while GyrB binds cofactors and catalyzes ATP hydrolysis.</text>
</comment>
<evidence type="ECO:0000256" key="9">
    <source>
        <dbReference type="ARBA" id="ARBA00023235"/>
    </source>
</evidence>
<dbReference type="Pfam" id="PF00204">
    <property type="entry name" value="DNA_gyraseB"/>
    <property type="match status" value="1"/>
</dbReference>
<feature type="binding site" evidence="10">
    <location>
        <position position="516"/>
    </location>
    <ligand>
        <name>Mg(2+)</name>
        <dbReference type="ChEBI" id="CHEBI:18420"/>
        <label>2</label>
    </ligand>
</feature>
<dbReference type="SUPFAM" id="SSF54211">
    <property type="entry name" value="Ribosomal protein S5 domain 2-like"/>
    <property type="match status" value="1"/>
</dbReference>
<evidence type="ECO:0000256" key="7">
    <source>
        <dbReference type="ARBA" id="ARBA00023029"/>
    </source>
</evidence>
<dbReference type="PANTHER" id="PTHR45866:SF1">
    <property type="entry name" value="DNA GYRASE SUBUNIT B, MITOCHONDRIAL"/>
    <property type="match status" value="1"/>
</dbReference>
<dbReference type="Pfam" id="PF01751">
    <property type="entry name" value="Toprim"/>
    <property type="match status" value="1"/>
</dbReference>
<dbReference type="PRINTS" id="PR01159">
    <property type="entry name" value="DNAGYRASEB"/>
</dbReference>
<dbReference type="InterPro" id="IPR013760">
    <property type="entry name" value="Topo_IIA-like_dom_sf"/>
</dbReference>
<dbReference type="NCBIfam" id="NF011501">
    <property type="entry name" value="PRK14939.1"/>
    <property type="match status" value="1"/>
</dbReference>
<dbReference type="NCBIfam" id="TIGR01059">
    <property type="entry name" value="gyrB"/>
    <property type="match status" value="1"/>
</dbReference>
<evidence type="ECO:0000256" key="10">
    <source>
        <dbReference type="HAMAP-Rule" id="MF_01898"/>
    </source>
</evidence>
<evidence type="ECO:0000256" key="6">
    <source>
        <dbReference type="ARBA" id="ARBA00022842"/>
    </source>
</evidence>
<comment type="caution">
    <text evidence="12">The sequence shown here is derived from an EMBL/GenBank/DDBJ whole genome shotgun (WGS) entry which is preliminary data.</text>
</comment>
<feature type="binding site" evidence="10">
    <location>
        <position position="514"/>
    </location>
    <ligand>
        <name>Mg(2+)</name>
        <dbReference type="ChEBI" id="CHEBI:18420"/>
        <label>2</label>
    </ligand>
</feature>
<comment type="function">
    <text evidence="10">A type II topoisomerase that negatively supercoils closed circular double-stranded (ds) DNA in an ATP-dependent manner to modulate DNA topology and maintain chromosomes in an underwound state. Negative supercoiling favors strand separation, and DNA replication, transcription, recombination and repair, all of which involve strand separation. Also able to catalyze the interconversion of other topological isomers of dsDNA rings, including catenanes and knotted rings. Type II topoisomerases break and join 2 DNA strands simultaneously in an ATP-dependent manner.</text>
</comment>
<comment type="similarity">
    <text evidence="2 10">Belongs to the type II topoisomerase GyrB family.</text>
</comment>
<dbReference type="Proteomes" id="UP000885744">
    <property type="component" value="Unassembled WGS sequence"/>
</dbReference>
<dbReference type="InterPro" id="IPR006171">
    <property type="entry name" value="TOPRIM_dom"/>
</dbReference>
<dbReference type="InterPro" id="IPR036890">
    <property type="entry name" value="HATPase_C_sf"/>
</dbReference>
<dbReference type="PANTHER" id="PTHR45866">
    <property type="entry name" value="DNA GYRASE/TOPOISOMERASE SUBUNIT B"/>
    <property type="match status" value="1"/>
</dbReference>
<dbReference type="HAMAP" id="MF_01898">
    <property type="entry name" value="GyrB"/>
    <property type="match status" value="1"/>
</dbReference>
<dbReference type="SMART" id="SM00433">
    <property type="entry name" value="TOP2c"/>
    <property type="match status" value="1"/>
</dbReference>
<dbReference type="Gene3D" id="3.40.50.670">
    <property type="match status" value="1"/>
</dbReference>
<feature type="site" description="Interaction with DNA" evidence="10">
    <location>
        <position position="466"/>
    </location>
</feature>
<dbReference type="InterPro" id="IPR020568">
    <property type="entry name" value="Ribosomal_Su5_D2-typ_SF"/>
</dbReference>
<feature type="domain" description="Toprim" evidence="11">
    <location>
        <begin position="435"/>
        <end position="549"/>
    </location>
</feature>
<evidence type="ECO:0000256" key="8">
    <source>
        <dbReference type="ARBA" id="ARBA00023125"/>
    </source>
</evidence>
<organism evidence="12">
    <name type="scientific">candidate division WWE3 bacterium</name>
    <dbReference type="NCBI Taxonomy" id="2053526"/>
    <lineage>
        <taxon>Bacteria</taxon>
        <taxon>Katanobacteria</taxon>
    </lineage>
</organism>
<dbReference type="GO" id="GO:0003677">
    <property type="term" value="F:DNA binding"/>
    <property type="evidence" value="ECO:0007669"/>
    <property type="project" value="UniProtKB-KW"/>
</dbReference>
<dbReference type="EMBL" id="DRHH01000076">
    <property type="protein sequence ID" value="HEB14131.1"/>
    <property type="molecule type" value="Genomic_DNA"/>
</dbReference>
<dbReference type="Gene3D" id="3.30.565.10">
    <property type="entry name" value="Histidine kinase-like ATPase, C-terminal domain"/>
    <property type="match status" value="1"/>
</dbReference>
<dbReference type="InterPro" id="IPR018522">
    <property type="entry name" value="TopoIIA_CS"/>
</dbReference>
<dbReference type="InterPro" id="IPR013759">
    <property type="entry name" value="Topo_IIA_B_C"/>
</dbReference>
<dbReference type="PROSITE" id="PS00177">
    <property type="entry name" value="TOPOISOMERASE_II"/>
    <property type="match status" value="1"/>
</dbReference>
<dbReference type="SUPFAM" id="SSF55874">
    <property type="entry name" value="ATPase domain of HSP90 chaperone/DNA topoisomerase II/histidine kinase"/>
    <property type="match status" value="1"/>
</dbReference>
<comment type="catalytic activity">
    <reaction evidence="1 10">
        <text>ATP-dependent breakage, passage and rejoining of double-stranded DNA.</text>
        <dbReference type="EC" id="5.6.2.2"/>
    </reaction>
</comment>
<feature type="binding site" evidence="10">
    <location>
        <position position="514"/>
    </location>
    <ligand>
        <name>Mg(2+)</name>
        <dbReference type="ChEBI" id="CHEBI:18420"/>
        <label>1</label>
        <note>catalytic</note>
    </ligand>
</feature>
<keyword evidence="3 10" id="KW-0479">Metal-binding</keyword>
<reference evidence="12" key="1">
    <citation type="journal article" date="2020" name="mSystems">
        <title>Genome- and Community-Level Interaction Insights into Carbon Utilization and Element Cycling Functions of Hydrothermarchaeota in Hydrothermal Sediment.</title>
        <authorList>
            <person name="Zhou Z."/>
            <person name="Liu Y."/>
            <person name="Xu W."/>
            <person name="Pan J."/>
            <person name="Luo Z.H."/>
            <person name="Li M."/>
        </authorList>
    </citation>
    <scope>NUCLEOTIDE SEQUENCE [LARGE SCALE GENOMIC DNA]</scope>
    <source>
        <strain evidence="12">HyVt-365</strain>
    </source>
</reference>
<sequence length="647" mass="72054">MKKAKTPRDKKRQLKTKDLYTAAQIQVLEGLDPVRKRPGMYIGSTDVNGLHHLALEIVNNSIDEALTGACDRIEVIIGKDNSVTVIDNGRGIPVDLHPKYKVSALELVMTKLHAGGKFGDGGYKVSGGLHGVGSSVVNALSEHTKVEVRQGGKVWVQEYERGKPLYKVKEAGKAPADETGTTVTFLPDSKVFGKDIGMDFDFLTERLRQFAYLTKGVFFSFKDERRDSERSYYFEGGIRSFVESLNRNKKALHEAFYTHENREGVDVEIALQYNEGYNETVMCFTNNIYNPGGGTHLTGFRSGLTRTLNDFAKGKGVIKDGDETLTGEDVREGLTAIISIKLDIKNLQFEGQTKDKLGNAEVRPVVEQVLREKLFEFLEETPSAAKKITQKGVIASEARLAARAARETVLRKGILEGLGLPGKLADCQTEDPEEAELFIVEGDSAGGSAKQARDRKFQAILPLWGKGLNVEKSRLDKILEHQGTRDLIVAIGMGIGEEFDMEKLRYGKIIIMSDADVDGSHITALHLTLFFRYMRPLIETGHVYLAMPPLYKVIRGKTSAYAFSDKERDKLLEDMPGGKVQRFKGLGEMNADQLWETTMNPETRTLKKITIEDAQKADEVFIMLMGSEVPPRKRFIQTHALKAELDI</sequence>
<dbReference type="EC" id="5.6.2.2" evidence="10"/>
<feature type="binding site" evidence="10">
    <location>
        <position position="441"/>
    </location>
    <ligand>
        <name>Mg(2+)</name>
        <dbReference type="ChEBI" id="CHEBI:18420"/>
        <label>1</label>
        <note>catalytic</note>
    </ligand>
</feature>
<dbReference type="NCBIfam" id="NF004189">
    <property type="entry name" value="PRK05644.1"/>
    <property type="match status" value="1"/>
</dbReference>
<dbReference type="Pfam" id="PF00986">
    <property type="entry name" value="DNA_gyraseB_C"/>
    <property type="match status" value="1"/>
</dbReference>
<keyword evidence="10" id="KW-0963">Cytoplasm</keyword>
<dbReference type="AlphaFoldDB" id="A0A7C1P6E3"/>
<comment type="subcellular location">
    <subcellularLocation>
        <location evidence="10">Cytoplasm</location>
    </subcellularLocation>
</comment>
<evidence type="ECO:0000256" key="2">
    <source>
        <dbReference type="ARBA" id="ARBA00010708"/>
    </source>
</evidence>
<name>A0A7C1P6E3_UNCKA</name>
<keyword evidence="7 10" id="KW-0799">Topoisomerase</keyword>
<keyword evidence="6 10" id="KW-0460">Magnesium</keyword>
<evidence type="ECO:0000313" key="12">
    <source>
        <dbReference type="EMBL" id="HEB14131.1"/>
    </source>
</evidence>
<comment type="miscellaneous">
    <text evidence="10">Few gyrases are as efficient as E.coli at forming negative supercoils. Not all organisms have 2 type II topoisomerases; in organisms with a single type II topoisomerase this enzyme also has to decatenate newly replicated chromosomes.</text>
</comment>
<proteinExistence type="inferred from homology"/>
<evidence type="ECO:0000256" key="4">
    <source>
        <dbReference type="ARBA" id="ARBA00022741"/>
    </source>
</evidence>
<dbReference type="InterPro" id="IPR003594">
    <property type="entry name" value="HATPase_dom"/>
</dbReference>
<dbReference type="InterPro" id="IPR013506">
    <property type="entry name" value="Topo_IIA_bsu_dom2"/>
</dbReference>
<dbReference type="Gene3D" id="3.30.230.10">
    <property type="match status" value="1"/>
</dbReference>
<dbReference type="GO" id="GO:0006265">
    <property type="term" value="P:DNA topological change"/>
    <property type="evidence" value="ECO:0007669"/>
    <property type="project" value="UniProtKB-UniRule"/>
</dbReference>
<accession>A0A7C1P6E3</accession>
<dbReference type="InterPro" id="IPR000565">
    <property type="entry name" value="Topo_IIA_B"/>
</dbReference>
<dbReference type="FunFam" id="3.40.50.670:FF:000002">
    <property type="entry name" value="DNA gyrase subunit B"/>
    <property type="match status" value="1"/>
</dbReference>
<keyword evidence="4 10" id="KW-0547">Nucleotide-binding</keyword>
<evidence type="ECO:0000256" key="3">
    <source>
        <dbReference type="ARBA" id="ARBA00022723"/>
    </source>
</evidence>
<keyword evidence="9 10" id="KW-0413">Isomerase</keyword>
<dbReference type="GO" id="GO:0005737">
    <property type="term" value="C:cytoplasm"/>
    <property type="evidence" value="ECO:0007669"/>
    <property type="project" value="UniProtKB-SubCell"/>
</dbReference>
<keyword evidence="5 10" id="KW-0067">ATP-binding</keyword>
<evidence type="ECO:0000256" key="1">
    <source>
        <dbReference type="ARBA" id="ARBA00000185"/>
    </source>
</evidence>
<dbReference type="InterPro" id="IPR001241">
    <property type="entry name" value="Topo_IIA"/>
</dbReference>
<keyword evidence="8" id="KW-0238">DNA-binding</keyword>
<gene>
    <name evidence="10 12" type="primary">gyrB</name>
    <name evidence="12" type="ORF">ENI09_01845</name>
</gene>
<dbReference type="CDD" id="cd16928">
    <property type="entry name" value="HATPase_GyrB-like"/>
    <property type="match status" value="1"/>
</dbReference>
<dbReference type="GO" id="GO:0005694">
    <property type="term" value="C:chromosome"/>
    <property type="evidence" value="ECO:0007669"/>
    <property type="project" value="InterPro"/>
</dbReference>
<dbReference type="InterPro" id="IPR002288">
    <property type="entry name" value="DNA_gyrase_B_C"/>
</dbReference>
<dbReference type="FunFam" id="3.30.230.10:FF:000005">
    <property type="entry name" value="DNA gyrase subunit B"/>
    <property type="match status" value="1"/>
</dbReference>
<dbReference type="GO" id="GO:0046872">
    <property type="term" value="F:metal ion binding"/>
    <property type="evidence" value="ECO:0007669"/>
    <property type="project" value="UniProtKB-KW"/>
</dbReference>
<feature type="site" description="Interaction with DNA" evidence="10">
    <location>
        <position position="469"/>
    </location>
</feature>
<dbReference type="GO" id="GO:0006261">
    <property type="term" value="P:DNA-templated DNA replication"/>
    <property type="evidence" value="ECO:0007669"/>
    <property type="project" value="UniProtKB-UniRule"/>
</dbReference>
<dbReference type="FunFam" id="3.30.565.10:FF:000002">
    <property type="entry name" value="DNA gyrase subunit B"/>
    <property type="match status" value="1"/>
</dbReference>
<dbReference type="PROSITE" id="PS50880">
    <property type="entry name" value="TOPRIM"/>
    <property type="match status" value="1"/>
</dbReference>
<dbReference type="Pfam" id="PF02518">
    <property type="entry name" value="HATPase_c"/>
    <property type="match status" value="1"/>
</dbReference>
<dbReference type="GO" id="GO:0005524">
    <property type="term" value="F:ATP binding"/>
    <property type="evidence" value="ECO:0007669"/>
    <property type="project" value="UniProtKB-UniRule"/>
</dbReference>
<dbReference type="GO" id="GO:0034335">
    <property type="term" value="F:DNA negative supercoiling activity"/>
    <property type="evidence" value="ECO:0007669"/>
    <property type="project" value="UniProtKB-ARBA"/>
</dbReference>
<dbReference type="SMART" id="SM00387">
    <property type="entry name" value="HATPase_c"/>
    <property type="match status" value="1"/>
</dbReference>
<evidence type="ECO:0000256" key="5">
    <source>
        <dbReference type="ARBA" id="ARBA00022840"/>
    </source>
</evidence>
<dbReference type="PRINTS" id="PR00418">
    <property type="entry name" value="TPI2FAMILY"/>
</dbReference>
<comment type="cofactor">
    <cofactor evidence="10">
        <name>Mg(2+)</name>
        <dbReference type="ChEBI" id="CHEBI:18420"/>
    </cofactor>
    <cofactor evidence="10">
        <name>Mn(2+)</name>
        <dbReference type="ChEBI" id="CHEBI:29035"/>
    </cofactor>
    <cofactor evidence="10">
        <name>Ca(2+)</name>
        <dbReference type="ChEBI" id="CHEBI:29108"/>
    </cofactor>
    <text evidence="10">Binds two Mg(2+) per subunit. The magnesium ions form salt bridges with both the protein and the DNA. Can also accept other divalent metal cations, such as Mn(2+) or Ca(2+).</text>
</comment>
<dbReference type="SUPFAM" id="SSF56719">
    <property type="entry name" value="Type II DNA topoisomerase"/>
    <property type="match status" value="1"/>
</dbReference>
<dbReference type="InterPro" id="IPR014721">
    <property type="entry name" value="Ribsml_uS5_D2-typ_fold_subgr"/>
</dbReference>
<evidence type="ECO:0000259" key="11">
    <source>
        <dbReference type="PROSITE" id="PS50880"/>
    </source>
</evidence>
<dbReference type="CDD" id="cd00822">
    <property type="entry name" value="TopoII_Trans_DNA_gyrase"/>
    <property type="match status" value="1"/>
</dbReference>
<dbReference type="InterPro" id="IPR011557">
    <property type="entry name" value="GyrB"/>
</dbReference>